<name>A0A1E4TVS0_PACTA</name>
<dbReference type="GO" id="GO:0008654">
    <property type="term" value="P:phospholipid biosynthetic process"/>
    <property type="evidence" value="ECO:0007669"/>
    <property type="project" value="EnsemblFungi"/>
</dbReference>
<dbReference type="GO" id="GO:0005811">
    <property type="term" value="C:lipid droplet"/>
    <property type="evidence" value="ECO:0007669"/>
    <property type="project" value="EnsemblFungi"/>
</dbReference>
<gene>
    <name evidence="4" type="ORF">PACTADRAFT_49295</name>
</gene>
<keyword evidence="2" id="KW-0472">Membrane</keyword>
<evidence type="ECO:0000313" key="4">
    <source>
        <dbReference type="EMBL" id="ODV95850.1"/>
    </source>
</evidence>
<dbReference type="SUPFAM" id="SSF69593">
    <property type="entry name" value="Glycerol-3-phosphate (1)-acyltransferase"/>
    <property type="match status" value="2"/>
</dbReference>
<feature type="region of interest" description="Disordered" evidence="1">
    <location>
        <begin position="612"/>
        <end position="640"/>
    </location>
</feature>
<feature type="compositionally biased region" description="Polar residues" evidence="1">
    <location>
        <begin position="622"/>
        <end position="640"/>
    </location>
</feature>
<feature type="region of interest" description="Disordered" evidence="1">
    <location>
        <begin position="703"/>
        <end position="723"/>
    </location>
</feature>
<dbReference type="Proteomes" id="UP000094236">
    <property type="component" value="Unassembled WGS sequence"/>
</dbReference>
<accession>A0A1E4TVS0</accession>
<dbReference type="InterPro" id="IPR002123">
    <property type="entry name" value="Plipid/glycerol_acylTrfase"/>
</dbReference>
<feature type="transmembrane region" description="Helical" evidence="2">
    <location>
        <begin position="482"/>
        <end position="505"/>
    </location>
</feature>
<dbReference type="GO" id="GO:0016287">
    <property type="term" value="F:glycerone-phosphate O-acyltransferase activity"/>
    <property type="evidence" value="ECO:0007669"/>
    <property type="project" value="EnsemblFungi"/>
</dbReference>
<protein>
    <recommendedName>
        <fullName evidence="3">Phospholipid/glycerol acyltransferase domain-containing protein</fullName>
    </recommendedName>
</protein>
<dbReference type="CDD" id="cd07992">
    <property type="entry name" value="LPLAT_AAK14816-like"/>
    <property type="match status" value="1"/>
</dbReference>
<dbReference type="InterPro" id="IPR052744">
    <property type="entry name" value="GPAT/DAPAT"/>
</dbReference>
<evidence type="ECO:0000256" key="1">
    <source>
        <dbReference type="SAM" id="MobiDB-lite"/>
    </source>
</evidence>
<dbReference type="GO" id="GO:0005783">
    <property type="term" value="C:endoplasmic reticulum"/>
    <property type="evidence" value="ECO:0007669"/>
    <property type="project" value="EnsemblFungi"/>
</dbReference>
<keyword evidence="5" id="KW-1185">Reference proteome</keyword>
<dbReference type="GO" id="GO:0004366">
    <property type="term" value="F:glycerol-3-phosphate O-acyltransferase activity"/>
    <property type="evidence" value="ECO:0007669"/>
    <property type="project" value="EnsemblFungi"/>
</dbReference>
<feature type="transmembrane region" description="Helical" evidence="2">
    <location>
        <begin position="428"/>
        <end position="452"/>
    </location>
</feature>
<keyword evidence="2" id="KW-1133">Transmembrane helix</keyword>
<feature type="transmembrane region" description="Helical" evidence="2">
    <location>
        <begin position="521"/>
        <end position="539"/>
    </location>
</feature>
<sequence length="723" mass="81383">MTQLTGGATNEVAHVPAFDNKETNFYYEDEVHFTLSQIFYDCAMLFFNWLYHIFFREVKVRSAFNIPTKGPALLVCAPHANQFVDPSLLMLQVKKASGRNVSFLVAAAYYRKKFIGFMSRLAGAIPVERAQDMLNYVEGEIKFENFENDPCIIIGKGTHFKKNFTPKGLIGLPSTSANAQILEIIDDTKLILKKPFKSEKATNLLKNFTKFKYAPKIDNSQVFQKVFDHLHRRGLIGIFPEGGSHDRTELLPIKPGVAIMALGAVAAEPSCEIKIVPCGMNYFHPNKFRSRAVVEFGTPMVVTAKDGEYYKENPREAVSALMDQITNALKTVTVTCPDYETLMTIQAARRLYSYPKRKQIPLPLVVEMNRRLAIGYVTFKDDPRIIQLTKNVNEYNKKLEQLGIKDHQLESLSKTNFINTFVLLIQRLISLSIFALLSLPGTILFSPVFIAAKIISKRKAKEALANSVVKIRGTDVLATWKLMVAMAFAPILYIIYSIIGTIIILDHPESFWFLSNTVNKLFIFINNYLILVATTYSAFKIGEVGMDIFKSIKPLILSLGPSQEQLINLKQERKKLSLEVTELCNNLGPKVFPDFDKFYQKGLELFDEQELENNDEAPLKKSASSVSLNSGMSEGSTSLSRVNSVKNLSDVPIFSDSSRFVLDGTPDVTKRSVDDVVEGVSTGLDTDGKISLNKRIRDRFIEKSKEQNFADSDDDDDDDDDEE</sequence>
<dbReference type="Pfam" id="PF01553">
    <property type="entry name" value="Acyltransferase"/>
    <property type="match status" value="2"/>
</dbReference>
<organism evidence="4 5">
    <name type="scientific">Pachysolen tannophilus NRRL Y-2460</name>
    <dbReference type="NCBI Taxonomy" id="669874"/>
    <lineage>
        <taxon>Eukaryota</taxon>
        <taxon>Fungi</taxon>
        <taxon>Dikarya</taxon>
        <taxon>Ascomycota</taxon>
        <taxon>Saccharomycotina</taxon>
        <taxon>Pichiomycetes</taxon>
        <taxon>Pachysolenaceae</taxon>
        <taxon>Pachysolen</taxon>
    </lineage>
</organism>
<evidence type="ECO:0000259" key="3">
    <source>
        <dbReference type="SMART" id="SM00563"/>
    </source>
</evidence>
<dbReference type="SMART" id="SM00563">
    <property type="entry name" value="PlsC"/>
    <property type="match status" value="1"/>
</dbReference>
<proteinExistence type="predicted"/>
<feature type="domain" description="Phospholipid/glycerol acyltransferase" evidence="3">
    <location>
        <begin position="73"/>
        <end position="283"/>
    </location>
</feature>
<evidence type="ECO:0000256" key="2">
    <source>
        <dbReference type="SAM" id="Phobius"/>
    </source>
</evidence>
<dbReference type="PANTHER" id="PTHR31605:SF2">
    <property type="entry name" value="GLYCEROL-3-PHOSPHATE O-ACYLTRANSFERASE 2"/>
    <property type="match status" value="1"/>
</dbReference>
<dbReference type="OrthoDB" id="2427554at2759"/>
<dbReference type="GO" id="GO:0090207">
    <property type="term" value="P:regulation of triglyceride metabolic process"/>
    <property type="evidence" value="ECO:0007669"/>
    <property type="project" value="EnsemblFungi"/>
</dbReference>
<dbReference type="AlphaFoldDB" id="A0A1E4TVS0"/>
<dbReference type="EMBL" id="KV454013">
    <property type="protein sequence ID" value="ODV95850.1"/>
    <property type="molecule type" value="Genomic_DNA"/>
</dbReference>
<dbReference type="STRING" id="669874.A0A1E4TVS0"/>
<evidence type="ECO:0000313" key="5">
    <source>
        <dbReference type="Proteomes" id="UP000094236"/>
    </source>
</evidence>
<dbReference type="PANTHER" id="PTHR31605">
    <property type="entry name" value="GLYCEROL-3-PHOSPHATE O-ACYLTRANSFERASE 1"/>
    <property type="match status" value="1"/>
</dbReference>
<keyword evidence="2" id="KW-0812">Transmembrane</keyword>
<reference evidence="5" key="1">
    <citation type="submission" date="2016-05" db="EMBL/GenBank/DDBJ databases">
        <title>Comparative genomics of biotechnologically important yeasts.</title>
        <authorList>
            <consortium name="DOE Joint Genome Institute"/>
            <person name="Riley R."/>
            <person name="Haridas S."/>
            <person name="Wolfe K.H."/>
            <person name="Lopes M.R."/>
            <person name="Hittinger C.T."/>
            <person name="Goker M."/>
            <person name="Salamov A."/>
            <person name="Wisecaver J."/>
            <person name="Long T.M."/>
            <person name="Aerts A.L."/>
            <person name="Barry K."/>
            <person name="Choi C."/>
            <person name="Clum A."/>
            <person name="Coughlan A.Y."/>
            <person name="Deshpande S."/>
            <person name="Douglass A.P."/>
            <person name="Hanson S.J."/>
            <person name="Klenk H.-P."/>
            <person name="Labutti K."/>
            <person name="Lapidus A."/>
            <person name="Lindquist E."/>
            <person name="Lipzen A."/>
            <person name="Meier-Kolthoff J.P."/>
            <person name="Ohm R.A."/>
            <person name="Otillar R.P."/>
            <person name="Pangilinan J."/>
            <person name="Peng Y."/>
            <person name="Rokas A."/>
            <person name="Rosa C.A."/>
            <person name="Scheuner C."/>
            <person name="Sibirny A.A."/>
            <person name="Slot J.C."/>
            <person name="Stielow J.B."/>
            <person name="Sun H."/>
            <person name="Kurtzman C.P."/>
            <person name="Blackwell M."/>
            <person name="Grigoriev I.V."/>
            <person name="Jeffries T.W."/>
        </authorList>
    </citation>
    <scope>NUCLEOTIDE SEQUENCE [LARGE SCALE GENOMIC DNA]</scope>
    <source>
        <strain evidence="5">NRRL Y-2460</strain>
    </source>
</reference>
<feature type="compositionally biased region" description="Acidic residues" evidence="1">
    <location>
        <begin position="711"/>
        <end position="723"/>
    </location>
</feature>